<dbReference type="OrthoDB" id="7346027at2"/>
<keyword evidence="1" id="KW-0479">Metal-binding</keyword>
<dbReference type="RefSeq" id="WP_108852777.1">
    <property type="nucleotide sequence ID" value="NZ_OMOQ01000001.1"/>
</dbReference>
<dbReference type="Gene3D" id="3.40.50.1400">
    <property type="match status" value="2"/>
</dbReference>
<organism evidence="3 4">
    <name type="scientific">Albidovulum aquaemixtae</name>
    <dbReference type="NCBI Taxonomy" id="1542388"/>
    <lineage>
        <taxon>Bacteria</taxon>
        <taxon>Pseudomonadati</taxon>
        <taxon>Pseudomonadota</taxon>
        <taxon>Alphaproteobacteria</taxon>
        <taxon>Rhodobacterales</taxon>
        <taxon>Paracoccaceae</taxon>
        <taxon>Albidovulum</taxon>
    </lineage>
</organism>
<dbReference type="GO" id="GO:0016829">
    <property type="term" value="F:lyase activity"/>
    <property type="evidence" value="ECO:0007669"/>
    <property type="project" value="UniProtKB-KW"/>
</dbReference>
<evidence type="ECO:0000313" key="4">
    <source>
        <dbReference type="Proteomes" id="UP000244924"/>
    </source>
</evidence>
<dbReference type="GO" id="GO:0046872">
    <property type="term" value="F:metal ion binding"/>
    <property type="evidence" value="ECO:0007669"/>
    <property type="project" value="UniProtKB-KW"/>
</dbReference>
<proteinExistence type="predicted"/>
<evidence type="ECO:0000256" key="2">
    <source>
        <dbReference type="ARBA" id="ARBA00023239"/>
    </source>
</evidence>
<name>A0A2R8B746_9RHOB</name>
<sequence length="232" mass="25066">MTRSALIVAHGQPSDPEPAEADLAALAVRVGAQLPGWQVASATLAHPDSLRKALQLSDKPFVFPFFMADGWFIRERLPSQFASLGATGLRVLRPFGLMPETLALASAIAGQAVADAGWEEESVTLVLAAHGSGRSRFPSEAARSARAAIERARRFAEIRMGFIEEPPYLTEVLHGTGERTICLPLFVARWGHVLTDIPKAQAESDFTGRCLDPIGTHHEVPRLIAKALRSEA</sequence>
<dbReference type="EMBL" id="OMOQ01000001">
    <property type="protein sequence ID" value="SPH18455.1"/>
    <property type="molecule type" value="Genomic_DNA"/>
</dbReference>
<reference evidence="3 4" key="1">
    <citation type="submission" date="2018-03" db="EMBL/GenBank/DDBJ databases">
        <authorList>
            <person name="Keele B.F."/>
        </authorList>
    </citation>
    <scope>NUCLEOTIDE SEQUENCE [LARGE SCALE GENOMIC DNA]</scope>
    <source>
        <strain evidence="3 4">CECT 8626</strain>
    </source>
</reference>
<dbReference type="SUPFAM" id="SSF53800">
    <property type="entry name" value="Chelatase"/>
    <property type="match status" value="2"/>
</dbReference>
<dbReference type="InterPro" id="IPR002762">
    <property type="entry name" value="CbiX-like"/>
</dbReference>
<protein>
    <recommendedName>
        <fullName evidence="5">Sirohydrochlorin ferrochelatase</fullName>
    </recommendedName>
</protein>
<evidence type="ECO:0000313" key="3">
    <source>
        <dbReference type="EMBL" id="SPH18455.1"/>
    </source>
</evidence>
<keyword evidence="4" id="KW-1185">Reference proteome</keyword>
<evidence type="ECO:0008006" key="5">
    <source>
        <dbReference type="Google" id="ProtNLM"/>
    </source>
</evidence>
<dbReference type="AlphaFoldDB" id="A0A2R8B746"/>
<keyword evidence="2" id="KW-0456">Lyase</keyword>
<dbReference type="Pfam" id="PF01903">
    <property type="entry name" value="CbiX"/>
    <property type="match status" value="1"/>
</dbReference>
<dbReference type="Proteomes" id="UP000244924">
    <property type="component" value="Unassembled WGS sequence"/>
</dbReference>
<gene>
    <name evidence="3" type="ORF">DEA8626_01993</name>
</gene>
<accession>A0A2R8B746</accession>
<evidence type="ECO:0000256" key="1">
    <source>
        <dbReference type="ARBA" id="ARBA00022723"/>
    </source>
</evidence>